<evidence type="ECO:0000256" key="4">
    <source>
        <dbReference type="ARBA" id="ARBA00023163"/>
    </source>
</evidence>
<keyword evidence="3" id="KW-0238">DNA-binding</keyword>
<dbReference type="CDD" id="cd08422">
    <property type="entry name" value="PBP2_CrgA_like"/>
    <property type="match status" value="1"/>
</dbReference>
<dbReference type="SUPFAM" id="SSF46785">
    <property type="entry name" value="Winged helix' DNA-binding domain"/>
    <property type="match status" value="1"/>
</dbReference>
<dbReference type="InterPro" id="IPR005119">
    <property type="entry name" value="LysR_subst-bd"/>
</dbReference>
<keyword evidence="7" id="KW-1185">Reference proteome</keyword>
<dbReference type="KEGG" id="scor:J3U87_25250"/>
<name>A0A8A4TI88_SULCO</name>
<dbReference type="Proteomes" id="UP000663929">
    <property type="component" value="Chromosome"/>
</dbReference>
<dbReference type="RefSeq" id="WP_237378552.1">
    <property type="nucleotide sequence ID" value="NZ_CP071793.1"/>
</dbReference>
<gene>
    <name evidence="6" type="ORF">J3U87_25250</name>
</gene>
<keyword evidence="4" id="KW-0804">Transcription</keyword>
<dbReference type="InterPro" id="IPR058163">
    <property type="entry name" value="LysR-type_TF_proteobact-type"/>
</dbReference>
<dbReference type="Gene3D" id="1.10.10.10">
    <property type="entry name" value="Winged helix-like DNA-binding domain superfamily/Winged helix DNA-binding domain"/>
    <property type="match status" value="1"/>
</dbReference>
<dbReference type="PANTHER" id="PTHR30537">
    <property type="entry name" value="HTH-TYPE TRANSCRIPTIONAL REGULATOR"/>
    <property type="match status" value="1"/>
</dbReference>
<evidence type="ECO:0000256" key="3">
    <source>
        <dbReference type="ARBA" id="ARBA00023125"/>
    </source>
</evidence>
<reference evidence="6" key="1">
    <citation type="submission" date="2021-03" db="EMBL/GenBank/DDBJ databases">
        <title>Acanthopleuribacteraceae sp. M133.</title>
        <authorList>
            <person name="Wang G."/>
        </authorList>
    </citation>
    <scope>NUCLEOTIDE SEQUENCE</scope>
    <source>
        <strain evidence="6">M133</strain>
    </source>
</reference>
<dbReference type="GO" id="GO:0006351">
    <property type="term" value="P:DNA-templated transcription"/>
    <property type="evidence" value="ECO:0007669"/>
    <property type="project" value="TreeGrafter"/>
</dbReference>
<evidence type="ECO:0000256" key="2">
    <source>
        <dbReference type="ARBA" id="ARBA00023015"/>
    </source>
</evidence>
<dbReference type="Gene3D" id="3.40.190.290">
    <property type="match status" value="1"/>
</dbReference>
<dbReference type="GO" id="GO:0043565">
    <property type="term" value="F:sequence-specific DNA binding"/>
    <property type="evidence" value="ECO:0007669"/>
    <property type="project" value="TreeGrafter"/>
</dbReference>
<accession>A0A8A4TI88</accession>
<dbReference type="SUPFAM" id="SSF53850">
    <property type="entry name" value="Periplasmic binding protein-like II"/>
    <property type="match status" value="1"/>
</dbReference>
<organism evidence="6 7">
    <name type="scientific">Sulfidibacter corallicola</name>
    <dbReference type="NCBI Taxonomy" id="2818388"/>
    <lineage>
        <taxon>Bacteria</taxon>
        <taxon>Pseudomonadati</taxon>
        <taxon>Acidobacteriota</taxon>
        <taxon>Holophagae</taxon>
        <taxon>Acanthopleuribacterales</taxon>
        <taxon>Acanthopleuribacteraceae</taxon>
        <taxon>Sulfidibacter</taxon>
    </lineage>
</organism>
<dbReference type="PANTHER" id="PTHR30537:SF10">
    <property type="entry name" value="TRANSCRIPTIONAL REGULATOR-RELATED"/>
    <property type="match status" value="1"/>
</dbReference>
<feature type="domain" description="HTH lysR-type" evidence="5">
    <location>
        <begin position="10"/>
        <end position="59"/>
    </location>
</feature>
<keyword evidence="2" id="KW-0805">Transcription regulation</keyword>
<dbReference type="AlphaFoldDB" id="A0A8A4TI88"/>
<evidence type="ECO:0000313" key="7">
    <source>
        <dbReference type="Proteomes" id="UP000663929"/>
    </source>
</evidence>
<comment type="similarity">
    <text evidence="1">Belongs to the LysR transcriptional regulatory family.</text>
</comment>
<sequence>MSTWNGIDEFNAVVKFGGFSAAARHLGVSTSYVSRQIDRLETRLGMRLLYRTTRKVRPTAAGLRFAKRCRDLAEGLNEAMDEVRGEERDPKGEIRMTMGGRFSEQVVVPEILAFMRQYPHISIRLDLSARNVDLVEEGYDLAVRYGVMQDSALAAQRLVGRQLCMAAAPAYLAARGTPTRAEELAHHDCLTGNTNFWRLRFPDGHRNLKVGGRFSAKNSADSLTAAALAGLGIIYTPRYYVAEYLEDGRLVPLLEPHWGEDIGTWLVYPDRKNLPSRVRLLIDHLKRELGGLTSV</sequence>
<dbReference type="GO" id="GO:0003700">
    <property type="term" value="F:DNA-binding transcription factor activity"/>
    <property type="evidence" value="ECO:0007669"/>
    <property type="project" value="InterPro"/>
</dbReference>
<dbReference type="Pfam" id="PF00126">
    <property type="entry name" value="HTH_1"/>
    <property type="match status" value="1"/>
</dbReference>
<evidence type="ECO:0000313" key="6">
    <source>
        <dbReference type="EMBL" id="QTD48904.1"/>
    </source>
</evidence>
<dbReference type="InterPro" id="IPR036390">
    <property type="entry name" value="WH_DNA-bd_sf"/>
</dbReference>
<dbReference type="Pfam" id="PF03466">
    <property type="entry name" value="LysR_substrate"/>
    <property type="match status" value="1"/>
</dbReference>
<dbReference type="InterPro" id="IPR036388">
    <property type="entry name" value="WH-like_DNA-bd_sf"/>
</dbReference>
<evidence type="ECO:0000259" key="5">
    <source>
        <dbReference type="PROSITE" id="PS50931"/>
    </source>
</evidence>
<evidence type="ECO:0000256" key="1">
    <source>
        <dbReference type="ARBA" id="ARBA00009437"/>
    </source>
</evidence>
<dbReference type="EMBL" id="CP071793">
    <property type="protein sequence ID" value="QTD48904.1"/>
    <property type="molecule type" value="Genomic_DNA"/>
</dbReference>
<dbReference type="FunFam" id="1.10.10.10:FF:000001">
    <property type="entry name" value="LysR family transcriptional regulator"/>
    <property type="match status" value="1"/>
</dbReference>
<dbReference type="InterPro" id="IPR000847">
    <property type="entry name" value="LysR_HTH_N"/>
</dbReference>
<dbReference type="PROSITE" id="PS50931">
    <property type="entry name" value="HTH_LYSR"/>
    <property type="match status" value="1"/>
</dbReference>
<proteinExistence type="inferred from homology"/>
<protein>
    <submittedName>
        <fullName evidence="6">LysR family transcriptional regulator</fullName>
    </submittedName>
</protein>